<proteinExistence type="predicted"/>
<dbReference type="InterPro" id="IPR027417">
    <property type="entry name" value="P-loop_NTPase"/>
</dbReference>
<organism evidence="5 6">
    <name type="scientific">Zootermopsis nevadensis</name>
    <name type="common">Dampwood termite</name>
    <dbReference type="NCBI Taxonomy" id="136037"/>
    <lineage>
        <taxon>Eukaryota</taxon>
        <taxon>Metazoa</taxon>
        <taxon>Ecdysozoa</taxon>
        <taxon>Arthropoda</taxon>
        <taxon>Hexapoda</taxon>
        <taxon>Insecta</taxon>
        <taxon>Pterygota</taxon>
        <taxon>Neoptera</taxon>
        <taxon>Polyneoptera</taxon>
        <taxon>Dictyoptera</taxon>
        <taxon>Blattodea</taxon>
        <taxon>Blattoidea</taxon>
        <taxon>Termitoidae</taxon>
        <taxon>Termopsidae</taxon>
        <taxon>Zootermopsis</taxon>
    </lineage>
</organism>
<keyword evidence="1" id="KW-0547">Nucleotide-binding</keyword>
<dbReference type="GO" id="GO:0005524">
    <property type="term" value="F:ATP binding"/>
    <property type="evidence" value="ECO:0007669"/>
    <property type="project" value="UniProtKB-KW"/>
</dbReference>
<dbReference type="Gene3D" id="3.40.50.300">
    <property type="entry name" value="P-loop containing nucleotide triphosphate hydrolases"/>
    <property type="match status" value="1"/>
</dbReference>
<evidence type="ECO:0000256" key="2">
    <source>
        <dbReference type="ARBA" id="ARBA00022801"/>
    </source>
</evidence>
<dbReference type="OMA" id="YPRMEEP"/>
<dbReference type="PANTHER" id="PTHR45626">
    <property type="entry name" value="TRANSCRIPTION TERMINATION FACTOR 2-RELATED"/>
    <property type="match status" value="1"/>
</dbReference>
<keyword evidence="6" id="KW-1185">Reference proteome</keyword>
<dbReference type="PANTHER" id="PTHR45626:SF50">
    <property type="entry name" value="TRANSCRIPTION TERMINATION FACTOR 2"/>
    <property type="match status" value="1"/>
</dbReference>
<dbReference type="GO" id="GO:0005634">
    <property type="term" value="C:nucleus"/>
    <property type="evidence" value="ECO:0007669"/>
    <property type="project" value="TreeGrafter"/>
</dbReference>
<feature type="domain" description="Helicase C-terminal" evidence="4">
    <location>
        <begin position="108"/>
        <end position="268"/>
    </location>
</feature>
<reference evidence="5 6" key="1">
    <citation type="journal article" date="2014" name="Nat. Commun.">
        <title>Molecular traces of alternative social organization in a termite genome.</title>
        <authorList>
            <person name="Terrapon N."/>
            <person name="Li C."/>
            <person name="Robertson H.M."/>
            <person name="Ji L."/>
            <person name="Meng X."/>
            <person name="Booth W."/>
            <person name="Chen Z."/>
            <person name="Childers C.P."/>
            <person name="Glastad K.M."/>
            <person name="Gokhale K."/>
            <person name="Gowin J."/>
            <person name="Gronenberg W."/>
            <person name="Hermansen R.A."/>
            <person name="Hu H."/>
            <person name="Hunt B.G."/>
            <person name="Huylmans A.K."/>
            <person name="Khalil S.M."/>
            <person name="Mitchell R.D."/>
            <person name="Munoz-Torres M.C."/>
            <person name="Mustard J.A."/>
            <person name="Pan H."/>
            <person name="Reese J.T."/>
            <person name="Scharf M.E."/>
            <person name="Sun F."/>
            <person name="Vogel H."/>
            <person name="Xiao J."/>
            <person name="Yang W."/>
            <person name="Yang Z."/>
            <person name="Yang Z."/>
            <person name="Zhou J."/>
            <person name="Zhu J."/>
            <person name="Brent C.S."/>
            <person name="Elsik C.G."/>
            <person name="Goodisman M.A."/>
            <person name="Liberles D.A."/>
            <person name="Roe R.M."/>
            <person name="Vargo E.L."/>
            <person name="Vilcinskas A."/>
            <person name="Wang J."/>
            <person name="Bornberg-Bauer E."/>
            <person name="Korb J."/>
            <person name="Zhang G."/>
            <person name="Liebig J."/>
        </authorList>
    </citation>
    <scope>NUCLEOTIDE SEQUENCE [LARGE SCALE GENOMIC DNA]</scope>
    <source>
        <tissue evidence="5">Whole organism</tissue>
    </source>
</reference>
<dbReference type="STRING" id="136037.A0A067QGS7"/>
<dbReference type="GO" id="GO:0008094">
    <property type="term" value="F:ATP-dependent activity, acting on DNA"/>
    <property type="evidence" value="ECO:0007669"/>
    <property type="project" value="TreeGrafter"/>
</dbReference>
<gene>
    <name evidence="5" type="ORF">L798_07988</name>
</gene>
<dbReference type="PROSITE" id="PS51194">
    <property type="entry name" value="HELICASE_CTER"/>
    <property type="match status" value="1"/>
</dbReference>
<dbReference type="InterPro" id="IPR001650">
    <property type="entry name" value="Helicase_C-like"/>
</dbReference>
<evidence type="ECO:0000313" key="6">
    <source>
        <dbReference type="Proteomes" id="UP000027135"/>
    </source>
</evidence>
<dbReference type="Pfam" id="PF00271">
    <property type="entry name" value="Helicase_C"/>
    <property type="match status" value="1"/>
</dbReference>
<dbReference type="SMART" id="SM00490">
    <property type="entry name" value="HELICc"/>
    <property type="match status" value="1"/>
</dbReference>
<dbReference type="EMBL" id="KK853897">
    <property type="protein sequence ID" value="KDQ71514.1"/>
    <property type="molecule type" value="Genomic_DNA"/>
</dbReference>
<dbReference type="InParanoid" id="A0A067QGS7"/>
<dbReference type="SUPFAM" id="SSF52540">
    <property type="entry name" value="P-loop containing nucleoside triphosphate hydrolases"/>
    <property type="match status" value="1"/>
</dbReference>
<accession>A0A067QGS7</accession>
<dbReference type="eggNOG" id="KOG4439">
    <property type="taxonomic scope" value="Eukaryota"/>
</dbReference>
<dbReference type="AlphaFoldDB" id="A0A067QGS7"/>
<dbReference type="GO" id="GO:0006281">
    <property type="term" value="P:DNA repair"/>
    <property type="evidence" value="ECO:0007669"/>
    <property type="project" value="TreeGrafter"/>
</dbReference>
<keyword evidence="2" id="KW-0378">Hydrolase</keyword>
<evidence type="ECO:0000313" key="5">
    <source>
        <dbReference type="EMBL" id="KDQ71514.1"/>
    </source>
</evidence>
<protein>
    <submittedName>
        <fullName evidence="5">Transcription termination factor 2</fullName>
    </submittedName>
</protein>
<keyword evidence="3" id="KW-0067">ATP-binding</keyword>
<dbReference type="Proteomes" id="UP000027135">
    <property type="component" value="Unassembled WGS sequence"/>
</dbReference>
<name>A0A067QGS7_ZOONE</name>
<evidence type="ECO:0000256" key="3">
    <source>
        <dbReference type="ARBA" id="ARBA00022840"/>
    </source>
</evidence>
<dbReference type="CDD" id="cd18793">
    <property type="entry name" value="SF2_C_SNF"/>
    <property type="match status" value="1"/>
</dbReference>
<dbReference type="InterPro" id="IPR049730">
    <property type="entry name" value="SNF2/RAD54-like_C"/>
</dbReference>
<evidence type="ECO:0000256" key="1">
    <source>
        <dbReference type="ARBA" id="ARBA00022741"/>
    </source>
</evidence>
<dbReference type="GO" id="GO:0016787">
    <property type="term" value="F:hydrolase activity"/>
    <property type="evidence" value="ECO:0007669"/>
    <property type="project" value="UniProtKB-KW"/>
</dbReference>
<dbReference type="InterPro" id="IPR050628">
    <property type="entry name" value="SNF2_RAD54_helicase_TF"/>
</dbReference>
<evidence type="ECO:0000259" key="4">
    <source>
        <dbReference type="PROSITE" id="PS51194"/>
    </source>
</evidence>
<sequence length="283" mass="31929">MNDELKALHQKMNSMGDVKTFQILVLLLRLRQICCHPSLIESMLDKESCENDGIEDETGMDVDLLSQLSRMGLDDKIETKSVDADGLVKKKVLAQNNPVFKKDRISSKMRALFNELEEKVIDKGDNAVIVSQFTTMLDLVHQHLKKNHVKCLILTGSVPVKERMALVDQFNNSLQKPMILLLSLTAGGVGLNLIGGNHLFLLDPHWNPQLEAQAFDRIYRVGQKKSVHIYKFISEETIEQQIKKLQTHKMALATSVLTGTKRHGANKLSLDDLKMLFNFQAPS</sequence>